<evidence type="ECO:0000256" key="1">
    <source>
        <dbReference type="SAM" id="MobiDB-lite"/>
    </source>
</evidence>
<dbReference type="Proteomes" id="UP000434957">
    <property type="component" value="Unassembled WGS sequence"/>
</dbReference>
<reference evidence="3 5" key="1">
    <citation type="submission" date="2018-09" db="EMBL/GenBank/DDBJ databases">
        <title>Genomic investigation of the strawberry pathogen Phytophthora fragariae indicates pathogenicity is determined by transcriptional variation in three key races.</title>
        <authorList>
            <person name="Adams T.M."/>
            <person name="Armitage A.D."/>
            <person name="Sobczyk M.K."/>
            <person name="Bates H.J."/>
            <person name="Dunwell J.M."/>
            <person name="Nellist C.F."/>
            <person name="Harrison R.J."/>
        </authorList>
    </citation>
    <scope>NUCLEOTIDE SEQUENCE [LARGE SCALE GENOMIC DNA]</scope>
    <source>
        <strain evidence="3 5">SCRP249</strain>
        <strain evidence="4 6">SCRP333</strain>
    </source>
</reference>
<dbReference type="InterPro" id="IPR043502">
    <property type="entry name" value="DNA/RNA_pol_sf"/>
</dbReference>
<dbReference type="CDD" id="cd01647">
    <property type="entry name" value="RT_LTR"/>
    <property type="match status" value="1"/>
</dbReference>
<organism evidence="3 5">
    <name type="scientific">Phytophthora rubi</name>
    <dbReference type="NCBI Taxonomy" id="129364"/>
    <lineage>
        <taxon>Eukaryota</taxon>
        <taxon>Sar</taxon>
        <taxon>Stramenopiles</taxon>
        <taxon>Oomycota</taxon>
        <taxon>Peronosporomycetes</taxon>
        <taxon>Peronosporales</taxon>
        <taxon>Peronosporaceae</taxon>
        <taxon>Phytophthora</taxon>
    </lineage>
</organism>
<sequence length="1359" mass="150149">MVRRPRTRSVSQTQDDENDDLSDHESPGKLVAMLSPAPLTRGVEDNAEGDAHTTGTPATGTVDTASATRTPQTAAEMARQDNSVAATPMDSTTMTAMMTTLQQLTMLVAGMQSTASHPGGDDHGHRRGGSRVETASRSVGGMAPSARTTRNRRRLEHQRRAAASPPSDPSSSSESSSSDDADADARSDQRRQPTGRGNGGDPSSESSNSGASSDRSSNSEDSRAPRRRGDRRRRQQHRHESRPRKKSVKDLELPTFTPSPKISVSTWIDRVDLALKGAKESGRGRWSDKSLYFILGNKLMENAAKWWVDMDRRLPERKRTWSNLKKALLRRYGEKLDKSTAEWRVSMRRMMPGETYADFAAGLRDVVGRNRVRERVLLAQFYRCLDKTTRKLVKQAPKPTTLEEAMEKATEIDDPMDNVAQGMINIGQAWATAPSRYVIPMDGTMGQTNVIPGITSGFGVATIMPGGAESTTAAPTEVQTIALFTNPQGIYNKYSGTWEPPPGHLWNGKYWYEPRKAERRRTQPAETTAGAGSSKPLTSKIKRTREIQVASESEPEASPRPKKAKAAVKLTKADDHPKQNGRIRPQNHGGPRRQESSEASGIEEIGERRRQSAERVTGKETRRYQVEEVLRQMREDSAQRDDKRAAISVATVRPAMAVARYVHAEGVGERRMEDDRENEEVRYTGEGARATSGDEGENLKTMEVIMKATETVELMTAEQETHPPDEDCAATNNSTRGAVTPQNTELESVVGGDNSSTTATTGGAAEVAGQSHAVGPAGAPKLPEGDLVVQLRLARRKAKKQAKRQRVKHAVMKRRADGRAEAARQQHNEELKAVERRQRAAEALQEAKERRQDQQGGIDRRADATMRVSLVQRQRTEEGPEKPMENGVTSEVEADDGLPTAIVTVMDERRHIKLDSCARYTIAGTDWMQYGDRVAGRAPVDYVEGIGGFVLDVIGVWHFELRSTFNELIEIDACIVEGCTSEFLVGVDFMKAHGAVMDFRKSEVRYRDGARAVVVPFRTYDGEAGVRIAAVRMLKRTELAGRAVTPTAVSVPVRNGERGVFLPTRCTGAVMLAATVTVANEGSAWIPAVNSHDKAVKMPSKKELGTWIPVDDDTTILGLDEQLSEERLNEWINELGDSVTPLEQEDQVNVGDPSARGLITKLLRVYRGLTNSTGDCPPATALDVQHHIDTGESAPIMLKRRRHAQLEDKIIEDNVDKMLKANVIEEGNGAWGFPVVLVRKKDGEVRFCVDYRALNNVTKKDVYPLPRIDETLEALGGALWFTTLDLRAGYWQIMVAEGDKDKTAFTTKQGLYRCLLAYIPKWTETGRGGVAYQRPVNFSAHDEFRTTWPDLEDVSRLSR</sequence>
<dbReference type="InterPro" id="IPR043128">
    <property type="entry name" value="Rev_trsase/Diguanyl_cyclase"/>
</dbReference>
<dbReference type="Gene3D" id="3.10.10.10">
    <property type="entry name" value="HIV Type 1 Reverse Transcriptase, subunit A, domain 1"/>
    <property type="match status" value="1"/>
</dbReference>
<dbReference type="InterPro" id="IPR000477">
    <property type="entry name" value="RT_dom"/>
</dbReference>
<evidence type="ECO:0000313" key="3">
    <source>
        <dbReference type="EMBL" id="KAE8985472.1"/>
    </source>
</evidence>
<dbReference type="PANTHER" id="PTHR24559">
    <property type="entry name" value="TRANSPOSON TY3-I GAG-POL POLYPROTEIN"/>
    <property type="match status" value="1"/>
</dbReference>
<keyword evidence="6" id="KW-1185">Reference proteome</keyword>
<dbReference type="Pfam" id="PF00078">
    <property type="entry name" value="RVT_1"/>
    <property type="match status" value="1"/>
</dbReference>
<gene>
    <name evidence="3" type="ORF">PR001_g22879</name>
    <name evidence="4" type="ORF">PR003_g23359</name>
</gene>
<dbReference type="InterPro" id="IPR053134">
    <property type="entry name" value="RNA-dir_DNA_polymerase"/>
</dbReference>
<name>A0A6A3IUQ0_9STRA</name>
<dbReference type="PANTHER" id="PTHR24559:SF444">
    <property type="entry name" value="REVERSE TRANSCRIPTASE DOMAIN-CONTAINING PROTEIN"/>
    <property type="match status" value="1"/>
</dbReference>
<feature type="compositionally biased region" description="Basic and acidic residues" evidence="1">
    <location>
        <begin position="814"/>
        <end position="864"/>
    </location>
</feature>
<dbReference type="EMBL" id="QXFV01002611">
    <property type="protein sequence ID" value="KAE8985472.1"/>
    <property type="molecule type" value="Genomic_DNA"/>
</dbReference>
<feature type="region of interest" description="Disordered" evidence="1">
    <location>
        <begin position="113"/>
        <end position="256"/>
    </location>
</feature>
<feature type="compositionally biased region" description="Polar residues" evidence="1">
    <location>
        <begin position="730"/>
        <end position="746"/>
    </location>
</feature>
<proteinExistence type="predicted"/>
<accession>A0A6A3IUQ0</accession>
<feature type="region of interest" description="Disordered" evidence="1">
    <location>
        <begin position="1"/>
        <end position="87"/>
    </location>
</feature>
<feature type="region of interest" description="Disordered" evidence="1">
    <location>
        <begin position="717"/>
        <end position="763"/>
    </location>
</feature>
<evidence type="ECO:0000313" key="4">
    <source>
        <dbReference type="EMBL" id="KAE9297986.1"/>
    </source>
</evidence>
<dbReference type="SUPFAM" id="SSF56672">
    <property type="entry name" value="DNA/RNA polymerases"/>
    <property type="match status" value="1"/>
</dbReference>
<feature type="region of interest" description="Disordered" evidence="1">
    <location>
        <begin position="871"/>
        <end position="890"/>
    </location>
</feature>
<feature type="region of interest" description="Disordered" evidence="1">
    <location>
        <begin position="517"/>
        <end position="620"/>
    </location>
</feature>
<feature type="compositionally biased region" description="Basic residues" evidence="1">
    <location>
        <begin position="225"/>
        <end position="247"/>
    </location>
</feature>
<feature type="compositionally biased region" description="Basic and acidic residues" evidence="1">
    <location>
        <begin position="874"/>
        <end position="884"/>
    </location>
</feature>
<feature type="compositionally biased region" description="Basic residues" evidence="1">
    <location>
        <begin position="797"/>
        <end position="813"/>
    </location>
</feature>
<dbReference type="Gene3D" id="3.30.70.270">
    <property type="match status" value="1"/>
</dbReference>
<feature type="compositionally biased region" description="Low complexity" evidence="1">
    <location>
        <begin position="203"/>
        <end position="216"/>
    </location>
</feature>
<feature type="region of interest" description="Disordered" evidence="1">
    <location>
        <begin position="797"/>
        <end position="866"/>
    </location>
</feature>
<dbReference type="Proteomes" id="UP000429607">
    <property type="component" value="Unassembled WGS sequence"/>
</dbReference>
<feature type="compositionally biased region" description="Low complexity" evidence="1">
    <location>
        <begin position="161"/>
        <end position="176"/>
    </location>
</feature>
<protein>
    <recommendedName>
        <fullName evidence="2">Reverse transcriptase domain-containing protein</fullName>
    </recommendedName>
</protein>
<evidence type="ECO:0000259" key="2">
    <source>
        <dbReference type="Pfam" id="PF00078"/>
    </source>
</evidence>
<feature type="compositionally biased region" description="Low complexity" evidence="1">
    <location>
        <begin position="52"/>
        <end position="65"/>
    </location>
</feature>
<dbReference type="EMBL" id="QXFT01002458">
    <property type="protein sequence ID" value="KAE9297986.1"/>
    <property type="molecule type" value="Genomic_DNA"/>
</dbReference>
<evidence type="ECO:0000313" key="6">
    <source>
        <dbReference type="Proteomes" id="UP000434957"/>
    </source>
</evidence>
<feature type="domain" description="Reverse transcriptase" evidence="2">
    <location>
        <begin position="1238"/>
        <end position="1318"/>
    </location>
</feature>
<comment type="caution">
    <text evidence="3">The sequence shown here is derived from an EMBL/GenBank/DDBJ whole genome shotgun (WGS) entry which is preliminary data.</text>
</comment>
<feature type="compositionally biased region" description="Basic and acidic residues" evidence="1">
    <location>
        <begin position="605"/>
        <end position="620"/>
    </location>
</feature>
<evidence type="ECO:0000313" key="5">
    <source>
        <dbReference type="Proteomes" id="UP000429607"/>
    </source>
</evidence>